<gene>
    <name evidence="2" type="ORF">JG688_00010626</name>
</gene>
<dbReference type="AlphaFoldDB" id="A0A8J5IPT1"/>
<organism evidence="2 3">
    <name type="scientific">Phytophthora aleatoria</name>
    <dbReference type="NCBI Taxonomy" id="2496075"/>
    <lineage>
        <taxon>Eukaryota</taxon>
        <taxon>Sar</taxon>
        <taxon>Stramenopiles</taxon>
        <taxon>Oomycota</taxon>
        <taxon>Peronosporomycetes</taxon>
        <taxon>Peronosporales</taxon>
        <taxon>Peronosporaceae</taxon>
        <taxon>Phytophthora</taxon>
    </lineage>
</organism>
<dbReference type="Proteomes" id="UP000709295">
    <property type="component" value="Unassembled WGS sequence"/>
</dbReference>
<evidence type="ECO:0000256" key="1">
    <source>
        <dbReference type="SAM" id="MobiDB-lite"/>
    </source>
</evidence>
<sequence>MGISETLKIFRGQTRGDQRPNKALRPDLYSVHLAKYPELPLLCSIAEQGIVPHWIQQLARKGVHPIPDNYSCAVDGSGVVTHRLLNDYYSVRCIIATVASLSEDPTFHSSAFALVPKKDIPITEDGRTIHDLPAPEGESINDITDTTQTPDVGWDPYFTIPTRVLELRRRYPGCAMYALGADIAEAFHHSPVHTHHASAFVGIIPKSQVGVVSGMAVFGWTASPGFYAIMGKAARHHQCTGVSHVNGYPGPFWTFQWVDDIVIIEAYIGERLLRAERRLRDAIKLVFGSDGWHEGKFMTWSQCFHCVGIDWNIPDATVKIPQRKIGNNNKNGPSQRHSRCGSCLKRDSIVSWGFSATLSHSFQWPNHSCNDSSESSSQRKSPVAVHLRALAVAQASTKAMYTGTRILDWRTEARPCDVHNSTHQCDAVCKQTGLIGSQKPQPSSSAHELTRHLCVPMSRNSATGKNSARSSGSRFGSMKSHKSGRQESLACLPASVHSKDTTSDDLETNISHLNANGSSRLRAPKRSERKARLQEPGV</sequence>
<name>A0A8J5IPT1_9STRA</name>
<keyword evidence="3" id="KW-1185">Reference proteome</keyword>
<protein>
    <recommendedName>
        <fullName evidence="4">Reverse transcriptase domain-containing protein</fullName>
    </recommendedName>
</protein>
<evidence type="ECO:0008006" key="4">
    <source>
        <dbReference type="Google" id="ProtNLM"/>
    </source>
</evidence>
<evidence type="ECO:0000313" key="3">
    <source>
        <dbReference type="Proteomes" id="UP000709295"/>
    </source>
</evidence>
<dbReference type="EMBL" id="JAENGY010000684">
    <property type="protein sequence ID" value="KAG6958187.1"/>
    <property type="molecule type" value="Genomic_DNA"/>
</dbReference>
<accession>A0A8J5IPT1</accession>
<comment type="caution">
    <text evidence="2">The sequence shown here is derived from an EMBL/GenBank/DDBJ whole genome shotgun (WGS) entry which is preliminary data.</text>
</comment>
<feature type="compositionally biased region" description="Polar residues" evidence="1">
    <location>
        <begin position="458"/>
        <end position="474"/>
    </location>
</feature>
<evidence type="ECO:0000313" key="2">
    <source>
        <dbReference type="EMBL" id="KAG6958187.1"/>
    </source>
</evidence>
<proteinExistence type="predicted"/>
<feature type="compositionally biased region" description="Polar residues" evidence="1">
    <location>
        <begin position="508"/>
        <end position="519"/>
    </location>
</feature>
<reference evidence="2" key="1">
    <citation type="submission" date="2021-01" db="EMBL/GenBank/DDBJ databases">
        <title>Phytophthora aleatoria, a newly-described species from Pinus radiata is distinct from Phytophthora cactorum isolates based on comparative genomics.</title>
        <authorList>
            <person name="Mcdougal R."/>
            <person name="Panda P."/>
            <person name="Williams N."/>
            <person name="Studholme D.J."/>
        </authorList>
    </citation>
    <scope>NUCLEOTIDE SEQUENCE</scope>
    <source>
        <strain evidence="2">NZFS 4037</strain>
    </source>
</reference>
<feature type="region of interest" description="Disordered" evidence="1">
    <location>
        <begin position="458"/>
        <end position="538"/>
    </location>
</feature>